<dbReference type="Gene3D" id="3.10.100.10">
    <property type="entry name" value="Mannose-Binding Protein A, subunit A"/>
    <property type="match status" value="1"/>
</dbReference>
<dbReference type="InterPro" id="IPR016187">
    <property type="entry name" value="CTDL_fold"/>
</dbReference>
<feature type="non-terminal residue" evidence="2">
    <location>
        <position position="100"/>
    </location>
</feature>
<dbReference type="AlphaFoldDB" id="A0AAV2S7E2"/>
<dbReference type="InterPro" id="IPR016186">
    <property type="entry name" value="C-type_lectin-like/link_sf"/>
</dbReference>
<dbReference type="SUPFAM" id="SSF56436">
    <property type="entry name" value="C-type lectin-like"/>
    <property type="match status" value="1"/>
</dbReference>
<comment type="caution">
    <text evidence="2">The sequence shown here is derived from an EMBL/GenBank/DDBJ whole genome shotgun (WGS) entry which is preliminary data.</text>
</comment>
<protein>
    <recommendedName>
        <fullName evidence="1">C-type lectin domain-containing protein</fullName>
    </recommendedName>
</protein>
<dbReference type="EMBL" id="CAXKWB010047525">
    <property type="protein sequence ID" value="CAL4165495.1"/>
    <property type="molecule type" value="Genomic_DNA"/>
</dbReference>
<evidence type="ECO:0000259" key="1">
    <source>
        <dbReference type="PROSITE" id="PS50041"/>
    </source>
</evidence>
<dbReference type="Pfam" id="PF00059">
    <property type="entry name" value="Lectin_C"/>
    <property type="match status" value="1"/>
</dbReference>
<dbReference type="PROSITE" id="PS50041">
    <property type="entry name" value="C_TYPE_LECTIN_2"/>
    <property type="match status" value="1"/>
</dbReference>
<reference evidence="2 3" key="1">
    <citation type="submission" date="2024-05" db="EMBL/GenBank/DDBJ databases">
        <authorList>
            <person name="Wallberg A."/>
        </authorList>
    </citation>
    <scope>NUCLEOTIDE SEQUENCE [LARGE SCALE GENOMIC DNA]</scope>
</reference>
<gene>
    <name evidence="2" type="ORF">MNOR_LOCUS33262</name>
</gene>
<feature type="domain" description="C-type lectin" evidence="1">
    <location>
        <begin position="1"/>
        <end position="66"/>
    </location>
</feature>
<evidence type="ECO:0000313" key="2">
    <source>
        <dbReference type="EMBL" id="CAL4165495.1"/>
    </source>
</evidence>
<keyword evidence="3" id="KW-1185">Reference proteome</keyword>
<evidence type="ECO:0000313" key="3">
    <source>
        <dbReference type="Proteomes" id="UP001497623"/>
    </source>
</evidence>
<accession>A0AAV2S7E2</accession>
<sequence>YEDLWLGGTDSQREGLWLWISGKRVPRNDWRPRGGRYENCLDFSIQDDLYKLNDYNCDEIQHYLCEKLNPESDSEVKENGNIDSATEDTTKFTAYKDGIY</sequence>
<organism evidence="2 3">
    <name type="scientific">Meganyctiphanes norvegica</name>
    <name type="common">Northern krill</name>
    <name type="synonym">Thysanopoda norvegica</name>
    <dbReference type="NCBI Taxonomy" id="48144"/>
    <lineage>
        <taxon>Eukaryota</taxon>
        <taxon>Metazoa</taxon>
        <taxon>Ecdysozoa</taxon>
        <taxon>Arthropoda</taxon>
        <taxon>Crustacea</taxon>
        <taxon>Multicrustacea</taxon>
        <taxon>Malacostraca</taxon>
        <taxon>Eumalacostraca</taxon>
        <taxon>Eucarida</taxon>
        <taxon>Euphausiacea</taxon>
        <taxon>Euphausiidae</taxon>
        <taxon>Meganyctiphanes</taxon>
    </lineage>
</organism>
<proteinExistence type="predicted"/>
<dbReference type="Proteomes" id="UP001497623">
    <property type="component" value="Unassembled WGS sequence"/>
</dbReference>
<feature type="non-terminal residue" evidence="2">
    <location>
        <position position="1"/>
    </location>
</feature>
<name>A0AAV2S7E2_MEGNR</name>
<dbReference type="InterPro" id="IPR001304">
    <property type="entry name" value="C-type_lectin-like"/>
</dbReference>